<gene>
    <name evidence="2" type="ORF">CEPIT_LOCUS23921</name>
</gene>
<reference evidence="2" key="1">
    <citation type="submission" date="2022-07" db="EMBL/GenBank/DDBJ databases">
        <authorList>
            <person name="Macas J."/>
            <person name="Novak P."/>
            <person name="Neumann P."/>
        </authorList>
    </citation>
    <scope>NUCLEOTIDE SEQUENCE</scope>
</reference>
<name>A0AAV0ECC3_9ASTE</name>
<evidence type="ECO:0000313" key="3">
    <source>
        <dbReference type="Proteomes" id="UP001152523"/>
    </source>
</evidence>
<protein>
    <submittedName>
        <fullName evidence="2">Uncharacterized protein</fullName>
    </submittedName>
</protein>
<accession>A0AAV0ECC3</accession>
<keyword evidence="3" id="KW-1185">Reference proteome</keyword>
<sequence>MIHPNKIQDPQKNKVSETQAPVEAFGATTTAVEKWVPKTNINDKQNRCSFGNQGEKDSLITKKKEKKKVNDYCIASTYKGPFGVIEEVFTEQPPKPSGSLPINERVMDYYNLLKLIQRNSYDPALYKRLFIRWNFCFFVFY</sequence>
<organism evidence="2 3">
    <name type="scientific">Cuscuta epithymum</name>
    <dbReference type="NCBI Taxonomy" id="186058"/>
    <lineage>
        <taxon>Eukaryota</taxon>
        <taxon>Viridiplantae</taxon>
        <taxon>Streptophyta</taxon>
        <taxon>Embryophyta</taxon>
        <taxon>Tracheophyta</taxon>
        <taxon>Spermatophyta</taxon>
        <taxon>Magnoliopsida</taxon>
        <taxon>eudicotyledons</taxon>
        <taxon>Gunneridae</taxon>
        <taxon>Pentapetalae</taxon>
        <taxon>asterids</taxon>
        <taxon>lamiids</taxon>
        <taxon>Solanales</taxon>
        <taxon>Convolvulaceae</taxon>
        <taxon>Cuscuteae</taxon>
        <taxon>Cuscuta</taxon>
        <taxon>Cuscuta subgen. Cuscuta</taxon>
    </lineage>
</organism>
<feature type="region of interest" description="Disordered" evidence="1">
    <location>
        <begin position="1"/>
        <end position="20"/>
    </location>
</feature>
<dbReference type="Proteomes" id="UP001152523">
    <property type="component" value="Unassembled WGS sequence"/>
</dbReference>
<comment type="caution">
    <text evidence="2">The sequence shown here is derived from an EMBL/GenBank/DDBJ whole genome shotgun (WGS) entry which is preliminary data.</text>
</comment>
<dbReference type="AlphaFoldDB" id="A0AAV0ECC3"/>
<proteinExistence type="predicted"/>
<evidence type="ECO:0000313" key="2">
    <source>
        <dbReference type="EMBL" id="CAH9121727.1"/>
    </source>
</evidence>
<evidence type="ECO:0000256" key="1">
    <source>
        <dbReference type="SAM" id="MobiDB-lite"/>
    </source>
</evidence>
<dbReference type="EMBL" id="CAMAPF010000921">
    <property type="protein sequence ID" value="CAH9121727.1"/>
    <property type="molecule type" value="Genomic_DNA"/>
</dbReference>